<dbReference type="PANTHER" id="PTHR42749">
    <property type="entry name" value="CELL SHAPE-DETERMINING PROTEIN MREB"/>
    <property type="match status" value="1"/>
</dbReference>
<dbReference type="Proteomes" id="UP000659223">
    <property type="component" value="Unassembled WGS sequence"/>
</dbReference>
<comment type="caution">
    <text evidence="6">Lacks conserved residue(s) required for the propagation of feature annotation.</text>
</comment>
<proteinExistence type="inferred from homology"/>
<dbReference type="EMBL" id="BMUT01000020">
    <property type="protein sequence ID" value="GGY08467.1"/>
    <property type="molecule type" value="Genomic_DNA"/>
</dbReference>
<dbReference type="HAMAP" id="MF_02207">
    <property type="entry name" value="MreB"/>
    <property type="match status" value="1"/>
</dbReference>
<dbReference type="InterPro" id="IPR056546">
    <property type="entry name" value="MreB_MamK-like"/>
</dbReference>
<protein>
    <recommendedName>
        <fullName evidence="6">Cell shape-determining protein MreB</fullName>
    </recommendedName>
</protein>
<dbReference type="Pfam" id="PF06723">
    <property type="entry name" value="MreB_Mbl"/>
    <property type="match status" value="1"/>
</dbReference>
<comment type="similarity">
    <text evidence="5 6">Belongs to the FtsA/MreB family.</text>
</comment>
<dbReference type="RefSeq" id="WP_190025278.1">
    <property type="nucleotide sequence ID" value="NZ_BMUT01000020.1"/>
</dbReference>
<evidence type="ECO:0000256" key="5">
    <source>
        <dbReference type="ARBA" id="ARBA00023458"/>
    </source>
</evidence>
<comment type="subunit">
    <text evidence="6">Forms polymers.</text>
</comment>
<sequence length="343" mass="36343">MTSFSLEQLRRCTIAVDLGAARTRVYLRDNGLIVDEPSAAAINTRTGSLIAVGGAAEGMSGRTPHHITVVRPISGGTVVDIDMAQRMLRHLVGEKVRRVWRRKPMLRAAVCLPHDAEPLARRAAVETLMGLGTRRVELVDTLIAAAVGCGMPVELPEATMIVVCGAASTQVAVLSLGAIVAAEKVLVGGDAMDYAVVEHLRRRHELMLPTQGLHPLHLALSADPMEESAEVRGRDVATGLSRTVMVNTAEVREVMHMPLTAVLDAIGRVLRACPPDLVADLVERGVMLAGGSAVLPGLDRMIADATGMTVRIADQPDVCSVLGLGAMMEGKVQPLHLDPLASS</sequence>
<evidence type="ECO:0000256" key="4">
    <source>
        <dbReference type="ARBA" id="ARBA00022960"/>
    </source>
</evidence>
<dbReference type="InterPro" id="IPR043129">
    <property type="entry name" value="ATPase_NBD"/>
</dbReference>
<dbReference type="PRINTS" id="PR01652">
    <property type="entry name" value="SHAPEPROTEIN"/>
</dbReference>
<evidence type="ECO:0000256" key="3">
    <source>
        <dbReference type="ARBA" id="ARBA00022840"/>
    </source>
</evidence>
<evidence type="ECO:0000256" key="6">
    <source>
        <dbReference type="HAMAP-Rule" id="MF_02207"/>
    </source>
</evidence>
<dbReference type="PANTHER" id="PTHR42749:SF1">
    <property type="entry name" value="CELL SHAPE-DETERMINING PROTEIN MREB"/>
    <property type="match status" value="1"/>
</dbReference>
<keyword evidence="8" id="KW-1185">Reference proteome</keyword>
<comment type="function">
    <text evidence="6">Forms membrane-associated dynamic filaments that are essential for cell shape determination. Acts by regulating cell wall synthesis and cell elongation, and thus cell shape. A feedback loop between cell geometry and MreB localization may maintain elongated cell shape by targeting cell wall growth to regions of negative cell wall curvature.</text>
</comment>
<evidence type="ECO:0000256" key="2">
    <source>
        <dbReference type="ARBA" id="ARBA00022741"/>
    </source>
</evidence>
<gene>
    <name evidence="6" type="primary">mreB</name>
    <name evidence="7" type="ORF">GCM10010324_64150</name>
</gene>
<keyword evidence="3 6" id="KW-0067">ATP-binding</keyword>
<evidence type="ECO:0000313" key="8">
    <source>
        <dbReference type="Proteomes" id="UP000659223"/>
    </source>
</evidence>
<keyword evidence="4 6" id="KW-0133">Cell shape</keyword>
<organism evidence="7 8">
    <name type="scientific">Streptomyces hiroshimensis</name>
    <dbReference type="NCBI Taxonomy" id="66424"/>
    <lineage>
        <taxon>Bacteria</taxon>
        <taxon>Bacillati</taxon>
        <taxon>Actinomycetota</taxon>
        <taxon>Actinomycetes</taxon>
        <taxon>Kitasatosporales</taxon>
        <taxon>Streptomycetaceae</taxon>
        <taxon>Streptomyces</taxon>
    </lineage>
</organism>
<keyword evidence="1 6" id="KW-0963">Cytoplasm</keyword>
<keyword evidence="2 6" id="KW-0547">Nucleotide-binding</keyword>
<name>A0ABQ2ZBI7_9ACTN</name>
<comment type="caution">
    <text evidence="7">The sequence shown here is derived from an EMBL/GenBank/DDBJ whole genome shotgun (WGS) entry which is preliminary data.</text>
</comment>
<dbReference type="InterPro" id="IPR004753">
    <property type="entry name" value="MreB"/>
</dbReference>
<accession>A0ABQ2ZBI7</accession>
<evidence type="ECO:0000256" key="1">
    <source>
        <dbReference type="ARBA" id="ARBA00022490"/>
    </source>
</evidence>
<feature type="binding site" evidence="6">
    <location>
        <begin position="166"/>
        <end position="168"/>
    </location>
    <ligand>
        <name>ATP</name>
        <dbReference type="ChEBI" id="CHEBI:30616"/>
    </ligand>
</feature>
<dbReference type="SUPFAM" id="SSF53067">
    <property type="entry name" value="Actin-like ATPase domain"/>
    <property type="match status" value="2"/>
</dbReference>
<comment type="subcellular location">
    <subcellularLocation>
        <location evidence="6">Cytoplasm</location>
    </subcellularLocation>
    <text evidence="6">Membrane-associated.</text>
</comment>
<evidence type="ECO:0000313" key="7">
    <source>
        <dbReference type="EMBL" id="GGY08467.1"/>
    </source>
</evidence>
<dbReference type="Gene3D" id="3.30.420.40">
    <property type="match status" value="2"/>
</dbReference>
<reference evidence="8" key="1">
    <citation type="journal article" date="2019" name="Int. J. Syst. Evol. Microbiol.">
        <title>The Global Catalogue of Microorganisms (GCM) 10K type strain sequencing project: providing services to taxonomists for standard genome sequencing and annotation.</title>
        <authorList>
            <consortium name="The Broad Institute Genomics Platform"/>
            <consortium name="The Broad Institute Genome Sequencing Center for Infectious Disease"/>
            <person name="Wu L."/>
            <person name="Ma J."/>
        </authorList>
    </citation>
    <scope>NUCLEOTIDE SEQUENCE [LARGE SCALE GENOMIC DNA]</scope>
    <source>
        <strain evidence="8">JCM 4586</strain>
    </source>
</reference>